<feature type="domain" description="GmrSD restriction endonucleases C-terminal" evidence="2">
    <location>
        <begin position="415"/>
        <end position="549"/>
    </location>
</feature>
<proteinExistence type="predicted"/>
<name>A0A0K4D5Y2_ECOLX</name>
<dbReference type="Proteomes" id="UP000460654">
    <property type="component" value="Unassembled WGS sequence"/>
</dbReference>
<dbReference type="PANTHER" id="PTHR35149:SF2">
    <property type="entry name" value="DUF262 DOMAIN-CONTAINING PROTEIN"/>
    <property type="match status" value="1"/>
</dbReference>
<feature type="domain" description="DUF5655" evidence="3">
    <location>
        <begin position="595"/>
        <end position="691"/>
    </location>
</feature>
<evidence type="ECO:0000313" key="7">
    <source>
        <dbReference type="Proteomes" id="UP000271175"/>
    </source>
</evidence>
<gene>
    <name evidence="6" type="ORF">D4N09_23345</name>
    <name evidence="4" type="ORF">D9E49_03335</name>
    <name evidence="5" type="ORF">HVV39_16160</name>
</gene>
<feature type="domain" description="GmrSD restriction endonucleases N-terminal" evidence="1">
    <location>
        <begin position="9"/>
        <end position="222"/>
    </location>
</feature>
<reference evidence="5 9" key="3">
    <citation type="submission" date="2020-06" db="EMBL/GenBank/DDBJ databases">
        <title>REHAB project genomes.</title>
        <authorList>
            <person name="Shaw L.P."/>
        </authorList>
    </citation>
    <scope>NUCLEOTIDE SEQUENCE [LARGE SCALE GENOMIC DNA]</scope>
    <source>
        <strain evidence="5 9">RHB01-C20</strain>
    </source>
</reference>
<dbReference type="InterPro" id="IPR011089">
    <property type="entry name" value="GmrSD_C"/>
</dbReference>
<dbReference type="PANTHER" id="PTHR35149">
    <property type="entry name" value="SLL5132 PROTEIN"/>
    <property type="match status" value="1"/>
</dbReference>
<evidence type="ECO:0000259" key="1">
    <source>
        <dbReference type="Pfam" id="PF03235"/>
    </source>
</evidence>
<organism evidence="4 7">
    <name type="scientific">Escherichia coli</name>
    <dbReference type="NCBI Taxonomy" id="562"/>
    <lineage>
        <taxon>Bacteria</taxon>
        <taxon>Pseudomonadati</taxon>
        <taxon>Pseudomonadota</taxon>
        <taxon>Gammaproteobacteria</taxon>
        <taxon>Enterobacterales</taxon>
        <taxon>Enterobacteriaceae</taxon>
        <taxon>Escherichia</taxon>
    </lineage>
</organism>
<reference evidence="4 7" key="2">
    <citation type="submission" date="2018-10" db="EMBL/GenBank/DDBJ databases">
        <authorList>
            <consortium name="NARMS: The National Antimicrobial Resistance Monitoring System"/>
        </authorList>
    </citation>
    <scope>NUCLEOTIDE SEQUENCE [LARGE SCALE GENOMIC DNA]</scope>
    <source>
        <strain evidence="4 7">CVM N17EC0276</strain>
    </source>
</reference>
<accession>A0A0K4D5Y2</accession>
<reference evidence="6 8" key="1">
    <citation type="submission" date="2018-09" db="EMBL/GenBank/DDBJ databases">
        <title>Persistent metagenomic signatures of early life antibiotic treatment in the infant gut microbiota and resistome.</title>
        <authorList>
            <person name="Gasparrini A.J."/>
        </authorList>
    </citation>
    <scope>NUCLEOTIDE SEQUENCE [LARGE SCALE GENOMIC DNA]</scope>
    <source>
        <strain evidence="6 8">T0181B.E-10</strain>
    </source>
</reference>
<dbReference type="EMBL" id="QYOH01000048">
    <property type="protein sequence ID" value="TXU30455.1"/>
    <property type="molecule type" value="Genomic_DNA"/>
</dbReference>
<dbReference type="RefSeq" id="WP_024223610.1">
    <property type="nucleotide sequence ID" value="NZ_CABWJR010000044.1"/>
</dbReference>
<dbReference type="EMBL" id="ROAL01000002">
    <property type="protein sequence ID" value="MIB59469.1"/>
    <property type="molecule type" value="Genomic_DNA"/>
</dbReference>
<evidence type="ECO:0000259" key="2">
    <source>
        <dbReference type="Pfam" id="PF07510"/>
    </source>
</evidence>
<dbReference type="InterPro" id="IPR004919">
    <property type="entry name" value="GmrSD_N"/>
</dbReference>
<protein>
    <submittedName>
        <fullName evidence="4">DUF262 domain-containing protein</fullName>
    </submittedName>
</protein>
<evidence type="ECO:0000313" key="9">
    <source>
        <dbReference type="Proteomes" id="UP000514533"/>
    </source>
</evidence>
<dbReference type="Pfam" id="PF18899">
    <property type="entry name" value="DUF5655"/>
    <property type="match status" value="1"/>
</dbReference>
<dbReference type="Proteomes" id="UP000514533">
    <property type="component" value="Chromosome"/>
</dbReference>
<evidence type="ECO:0000313" key="6">
    <source>
        <dbReference type="EMBL" id="TXU30455.1"/>
    </source>
</evidence>
<dbReference type="Pfam" id="PF03235">
    <property type="entry name" value="GmrSD_N"/>
    <property type="match status" value="1"/>
</dbReference>
<evidence type="ECO:0000313" key="4">
    <source>
        <dbReference type="EMBL" id="MIB59469.1"/>
    </source>
</evidence>
<dbReference type="InterPro" id="IPR043714">
    <property type="entry name" value="DUF5655"/>
</dbReference>
<dbReference type="AlphaFoldDB" id="A0A0K4D5Y2"/>
<evidence type="ECO:0000313" key="5">
    <source>
        <dbReference type="EMBL" id="QMS39435.1"/>
    </source>
</evidence>
<dbReference type="Pfam" id="PF07510">
    <property type="entry name" value="GmrSD_C"/>
    <property type="match status" value="1"/>
</dbReference>
<sequence length="699" mass="80872">MKATEARLLDFLKRSQQFVIPIYQRTYSWSEEQCRQLWDDVIRAGQRDDIPAHFIGSVVYIEQGLYQVSGISPLLVIDGQQRLTTAMLLLEALSRHLGDDEVMDGFSAMKLRNYYLLNPYESGERGFKLLLTQTDRESLLALIRQKPLAENCSLRVKENFEFFHEQIGKLHGNFTALCQGLSKLLIVDVALNRGQDNPQLIFESMNSTGKALSQADLVRNYVLMGLEPEHQSQLYDDYWRPMELAFGQKGYTDYFDSFMRNYLTVKTGEIPRIGDVYEAFKRYARKPGVMDSGMEALVADIRTYADYFCAMALDSEKDKILKMAFQDLRELKVDAAWPFLLVLYHDYKQGILSAADFLSATRLIESYIFRGAVCAIPTNSFTKTFATFYKVLDKERYLESIAAHLLELPSYRRFPDDDEFQRELKTRDLYNFRNRSYWLRRFENYDRKERVYVDTYTIEHIMPQNPNLSAKWRDDLGPEWKRIHKKWLHTLGNLTLTGYNSSYSDRPFAKKRDIKGGFKESPLRLNTGLGQCEIWDRAAIQKRAERLAELAIDVWAIPKLSEDVLARYRTVVERGTGYVLTDFPQLEEGTHICVLFDSLSDAVMTLDAGVTREILKLYVAFKAETNFVDVVPQKSRLRLSLNMPFHELVDPKCMAKDVTDIGRWGNGDVEVGFSDLSELPYVMGLIRQAFEKQMDNAMA</sequence>
<dbReference type="Proteomes" id="UP000271175">
    <property type="component" value="Unassembled WGS sequence"/>
</dbReference>
<evidence type="ECO:0000313" key="8">
    <source>
        <dbReference type="Proteomes" id="UP000460654"/>
    </source>
</evidence>
<evidence type="ECO:0000259" key="3">
    <source>
        <dbReference type="Pfam" id="PF18899"/>
    </source>
</evidence>
<dbReference type="EMBL" id="CP055981">
    <property type="protein sequence ID" value="QMS39435.1"/>
    <property type="molecule type" value="Genomic_DNA"/>
</dbReference>